<accession>A0ABY6PKK4</accession>
<sequence length="63" mass="6395">MKAAIRSPTTVGFWPVGTAISSASPAVPPRTVMACQIFAASGSSMSQLPRLMSSTAVPYGPVA</sequence>
<reference evidence="1" key="1">
    <citation type="journal article" date="2022" name="Front. Microbiol.">
        <title>Mirubactin C rescues the lethal effect of cell wall biosynthesis mutations in Bacillus subtilis.</title>
        <authorList>
            <person name="Kepplinger B."/>
            <person name="Wen X."/>
            <person name="Tyler A.R."/>
            <person name="Kim B.Y."/>
            <person name="Brown J."/>
            <person name="Banks P."/>
            <person name="Dashti Y."/>
            <person name="Mackenzie E.S."/>
            <person name="Wills C."/>
            <person name="Kawai Y."/>
            <person name="Waldron K.J."/>
            <person name="Allenby N.E.E."/>
            <person name="Wu L.J."/>
            <person name="Hall M.J."/>
            <person name="Errington J."/>
        </authorList>
    </citation>
    <scope>NUCLEOTIDE SEQUENCE</scope>
    <source>
        <strain evidence="1">MDA8-470</strain>
    </source>
</reference>
<dbReference type="RefSeq" id="WP_265538391.1">
    <property type="nucleotide sequence ID" value="NZ_CP098740.1"/>
</dbReference>
<proteinExistence type="predicted"/>
<dbReference type="EMBL" id="CP098740">
    <property type="protein sequence ID" value="UZK52755.1"/>
    <property type="molecule type" value="Genomic_DNA"/>
</dbReference>
<keyword evidence="2" id="KW-1185">Reference proteome</keyword>
<dbReference type="Proteomes" id="UP001164963">
    <property type="component" value="Chromosome"/>
</dbReference>
<name>A0ABY6PKK4_9ACTN</name>
<organism evidence="1 2">
    <name type="scientific">Streptomyces drozdowiczii</name>
    <dbReference type="NCBI Taxonomy" id="202862"/>
    <lineage>
        <taxon>Bacteria</taxon>
        <taxon>Bacillati</taxon>
        <taxon>Actinomycetota</taxon>
        <taxon>Actinomycetes</taxon>
        <taxon>Kitasatosporales</taxon>
        <taxon>Streptomycetaceae</taxon>
        <taxon>Streptomyces</taxon>
    </lineage>
</organism>
<evidence type="ECO:0000313" key="2">
    <source>
        <dbReference type="Proteomes" id="UP001164963"/>
    </source>
</evidence>
<protein>
    <submittedName>
        <fullName evidence="1">Uncharacterized protein</fullName>
    </submittedName>
</protein>
<gene>
    <name evidence="1" type="ORF">NEH16_00290</name>
</gene>
<evidence type="ECO:0000313" key="1">
    <source>
        <dbReference type="EMBL" id="UZK52755.1"/>
    </source>
</evidence>